<name>A0AAD9X8H3_9ROSI</name>
<protein>
    <recommendedName>
        <fullName evidence="6">Gnk2-homologous domain-containing protein</fullName>
    </recommendedName>
</protein>
<feature type="domain" description="Gnk2-homologous" evidence="6">
    <location>
        <begin position="128"/>
        <end position="232"/>
    </location>
</feature>
<organism evidence="7 8">
    <name type="scientific">Dipteronia dyeriana</name>
    <dbReference type="NCBI Taxonomy" id="168575"/>
    <lineage>
        <taxon>Eukaryota</taxon>
        <taxon>Viridiplantae</taxon>
        <taxon>Streptophyta</taxon>
        <taxon>Embryophyta</taxon>
        <taxon>Tracheophyta</taxon>
        <taxon>Spermatophyta</taxon>
        <taxon>Magnoliopsida</taxon>
        <taxon>eudicotyledons</taxon>
        <taxon>Gunneridae</taxon>
        <taxon>Pentapetalae</taxon>
        <taxon>rosids</taxon>
        <taxon>malvids</taxon>
        <taxon>Sapindales</taxon>
        <taxon>Sapindaceae</taxon>
        <taxon>Hippocastanoideae</taxon>
        <taxon>Acereae</taxon>
        <taxon>Dipteronia</taxon>
    </lineage>
</organism>
<dbReference type="Pfam" id="PF01657">
    <property type="entry name" value="Stress-antifung"/>
    <property type="match status" value="2"/>
</dbReference>
<evidence type="ECO:0000256" key="3">
    <source>
        <dbReference type="SAM" id="MobiDB-lite"/>
    </source>
</evidence>
<feature type="compositionally biased region" description="Pro residues" evidence="3">
    <location>
        <begin position="240"/>
        <end position="251"/>
    </location>
</feature>
<dbReference type="PANTHER" id="PTHR32099:SF92">
    <property type="entry name" value="CYSTEINE-RICH RECEPTOR-LIKE PROTEIN KINASE 11"/>
    <property type="match status" value="1"/>
</dbReference>
<dbReference type="Gene3D" id="3.30.430.20">
    <property type="entry name" value="Gnk2 domain, C-X8-C-X2-C motif"/>
    <property type="match status" value="2"/>
</dbReference>
<keyword evidence="4" id="KW-1133">Transmembrane helix</keyword>
<gene>
    <name evidence="7" type="ORF">Ddye_014538</name>
</gene>
<keyword evidence="4" id="KW-0812">Transmembrane</keyword>
<keyword evidence="4" id="KW-0472">Membrane</keyword>
<dbReference type="InterPro" id="IPR002902">
    <property type="entry name" value="GNK2"/>
</dbReference>
<comment type="caution">
    <text evidence="7">The sequence shown here is derived from an EMBL/GenBank/DDBJ whole genome shotgun (WGS) entry which is preliminary data.</text>
</comment>
<feature type="signal peptide" evidence="5">
    <location>
        <begin position="1"/>
        <end position="23"/>
    </location>
</feature>
<dbReference type="FunFam" id="3.30.430.20:FF:000003">
    <property type="entry name" value="Cysteine-rich RLK (RECEPTOR-like protein kinase) 10"/>
    <property type="match status" value="1"/>
</dbReference>
<dbReference type="CDD" id="cd23509">
    <property type="entry name" value="Gnk2-like"/>
    <property type="match status" value="2"/>
</dbReference>
<evidence type="ECO:0000256" key="2">
    <source>
        <dbReference type="ARBA" id="ARBA00022737"/>
    </source>
</evidence>
<keyword evidence="8" id="KW-1185">Reference proteome</keyword>
<dbReference type="FunFam" id="3.30.430.20:FF:000007">
    <property type="entry name" value="Cysteine-rich receptor-like protein kinase 11"/>
    <property type="match status" value="1"/>
</dbReference>
<dbReference type="Gene3D" id="3.30.200.20">
    <property type="entry name" value="Phosphorylase Kinase, domain 1"/>
    <property type="match status" value="1"/>
</dbReference>
<feature type="domain" description="Gnk2-homologous" evidence="6">
    <location>
        <begin position="20"/>
        <end position="122"/>
    </location>
</feature>
<dbReference type="AlphaFoldDB" id="A0AAD9X8H3"/>
<accession>A0AAD9X8H3</accession>
<feature type="region of interest" description="Disordered" evidence="3">
    <location>
        <begin position="238"/>
        <end position="258"/>
    </location>
</feature>
<reference evidence="7" key="1">
    <citation type="journal article" date="2023" name="Plant J.">
        <title>Genome sequences and population genomics provide insights into the demographic history, inbreeding, and mutation load of two 'living fossil' tree species of Dipteronia.</title>
        <authorList>
            <person name="Feng Y."/>
            <person name="Comes H.P."/>
            <person name="Chen J."/>
            <person name="Zhu S."/>
            <person name="Lu R."/>
            <person name="Zhang X."/>
            <person name="Li P."/>
            <person name="Qiu J."/>
            <person name="Olsen K.M."/>
            <person name="Qiu Y."/>
        </authorList>
    </citation>
    <scope>NUCLEOTIDE SEQUENCE</scope>
    <source>
        <strain evidence="7">KIB01</strain>
    </source>
</reference>
<dbReference type="InterPro" id="IPR038408">
    <property type="entry name" value="GNK2_sf"/>
</dbReference>
<proteinExistence type="predicted"/>
<keyword evidence="1 5" id="KW-0732">Signal</keyword>
<evidence type="ECO:0000256" key="4">
    <source>
        <dbReference type="SAM" id="Phobius"/>
    </source>
</evidence>
<dbReference type="Proteomes" id="UP001280121">
    <property type="component" value="Unassembled WGS sequence"/>
</dbReference>
<dbReference type="PANTHER" id="PTHR32099">
    <property type="entry name" value="CYSTEINE-RICH REPEAT SECRETORY PROTEIN"/>
    <property type="match status" value="1"/>
</dbReference>
<feature type="transmembrane region" description="Helical" evidence="4">
    <location>
        <begin position="268"/>
        <end position="289"/>
    </location>
</feature>
<evidence type="ECO:0000256" key="5">
    <source>
        <dbReference type="SAM" id="SignalP"/>
    </source>
</evidence>
<keyword evidence="2" id="KW-0677">Repeat</keyword>
<evidence type="ECO:0000256" key="1">
    <source>
        <dbReference type="ARBA" id="ARBA00022729"/>
    </source>
</evidence>
<evidence type="ECO:0000259" key="6">
    <source>
        <dbReference type="PROSITE" id="PS51473"/>
    </source>
</evidence>
<evidence type="ECO:0000313" key="7">
    <source>
        <dbReference type="EMBL" id="KAK2654682.1"/>
    </source>
</evidence>
<dbReference type="PROSITE" id="PS51473">
    <property type="entry name" value="GNK2"/>
    <property type="match status" value="2"/>
</dbReference>
<feature type="chain" id="PRO_5041972221" description="Gnk2-homologous domain-containing protein" evidence="5">
    <location>
        <begin position="24"/>
        <end position="454"/>
    </location>
</feature>
<sequence>MNFTNLLLFFLSYLLLSIGLSTGQICYGTGNFTANSTYGRNRDLILSSLSSVNAIGGFYNDTIGQDSDKVYALALCSGDYSSAEECSNCINDTSHLIMTLCPNQKEAYMWRNCFVRYSNRSFLGVLELNPNQRLYNTGDIKSNLTEFNQIWESLMDGLVRKASRLKFATKETNLTYFQKIYALMQCTPDLSQIDCDVCLRQYVVEYQNCCRGKQGGVVLGPNCVFRWDLYPFYNSTATPDAPPPSPLPPPTTSTITKDHGGGINSRTVVIVVVSISMFLVLVSLAYVFLRKSKAKQDTRSKQGRNCVDEIDFEESLQFNFSTIKAATDDFLDDNKLGQGGFGAVYKTWKNWKGGTALNVIDPTLRVGSTSEILRCIHIGLLCVQENVASRPTMASVVLMLTSSSVSLRIPSKPSFFMHSTMEPSNSVIIGSDQSRRRSVQFSVNEVSITELEPR</sequence>
<dbReference type="EMBL" id="JANJYI010000004">
    <property type="protein sequence ID" value="KAK2654682.1"/>
    <property type="molecule type" value="Genomic_DNA"/>
</dbReference>
<evidence type="ECO:0000313" key="8">
    <source>
        <dbReference type="Proteomes" id="UP001280121"/>
    </source>
</evidence>